<keyword evidence="2" id="KW-0813">Transport</keyword>
<sequence>MTNDNNTLIDTTDVTTTPLNVAATDATVKTVENITASTAAATTSTILPAGNAADETTRHSLFSAGLYQTGKTMTNDNNTPIDTTYVIQTPLNAAETDATGVTTAATNITASTSAATTSTILPAGNAADETTRRSLFSAGQEKKTNAQINTMNAENRKTTHSKVISHVSFNSSAKAVLDHPSVFVDTGVREIAYIEKNQNKIKCEIQRKGRVCIQGACTVVRNASATALPSARHLCLHELLRNFKKATMPPLRVLSALDAARIQWYHFKAIIVAGMGLFTDAYDLFCIAPVLKMISKIYYDNQPVGTAVLSTSYAIALLGTALGQLIFGYLGDRVGRTRVYGLCLLIMVLSSFGCGFSVCTTRRSCVMASLAFFRFVLGLGIGGDYPLSATIMSEFANKKTRGAFIAAVFSMQGLGILMSSAVTMAVCKAFKNAGERSLEITRAAGIETLAPAEADIAWRLILMIGALPAALTFYWRMLMPETARYTALVENNATQATKDMQRVMSVTMTPPIPEEDSSSETPQQQPSSSSYKLFSRRFLSLHGRDLFAASANWFLVDVVFYTSNLLLAQIFNFSNKHPNSTNVYDSAFEVAKVAAIVAACSTIPGYWFTVYFIDRVGRVKIQIMGFFIMALVYLAAGIPYSWYRSKHEKSNDKGFMVLYGLIFFFSNFGPNTTTFIIPAELFPTRFRSTCHGISGAAGKLGAIVGIVGFLWATKHKHYEEDVFPDVKRVRIAFLILGGVCIAGVLVTYFFTRETMGRSLEDNEEDEISPTSTAGTSSVNVLLPRQ</sequence>
<feature type="transmembrane region" description="Helical" evidence="10">
    <location>
        <begin position="311"/>
        <end position="330"/>
    </location>
</feature>
<dbReference type="InterPro" id="IPR005828">
    <property type="entry name" value="MFS_sugar_transport-like"/>
</dbReference>
<feature type="transmembrane region" description="Helical" evidence="10">
    <location>
        <begin position="269"/>
        <end position="291"/>
    </location>
</feature>
<evidence type="ECO:0000256" key="4">
    <source>
        <dbReference type="ARBA" id="ARBA00022692"/>
    </source>
</evidence>
<dbReference type="Gene3D" id="1.20.1250.20">
    <property type="entry name" value="MFS general substrate transporter like domains"/>
    <property type="match status" value="2"/>
</dbReference>
<accession>A0A8S9I5A0</accession>
<feature type="transmembrane region" description="Helical" evidence="10">
    <location>
        <begin position="456"/>
        <end position="475"/>
    </location>
</feature>
<feature type="transmembrane region" description="Helical" evidence="10">
    <location>
        <begin position="655"/>
        <end position="677"/>
    </location>
</feature>
<evidence type="ECO:0000313" key="12">
    <source>
        <dbReference type="EMBL" id="KAF2564914.1"/>
    </source>
</evidence>
<keyword evidence="7 10" id="KW-0472">Membrane</keyword>
<reference evidence="12" key="1">
    <citation type="submission" date="2019-12" db="EMBL/GenBank/DDBJ databases">
        <title>Genome sequencing and annotation of Brassica cretica.</title>
        <authorList>
            <person name="Studholme D.J."/>
            <person name="Sarris P.F."/>
        </authorList>
    </citation>
    <scope>NUCLEOTIDE SEQUENCE</scope>
    <source>
        <strain evidence="12">PFS-102/07</strain>
        <tissue evidence="12">Leaf</tissue>
    </source>
</reference>
<feature type="region of interest" description="Disordered" evidence="9">
    <location>
        <begin position="509"/>
        <end position="528"/>
    </location>
</feature>
<dbReference type="EMBL" id="QGKY02001250">
    <property type="protein sequence ID" value="KAF2564914.1"/>
    <property type="molecule type" value="Genomic_DNA"/>
</dbReference>
<organism evidence="12">
    <name type="scientific">Brassica cretica</name>
    <name type="common">Mustard</name>
    <dbReference type="NCBI Taxonomy" id="69181"/>
    <lineage>
        <taxon>Eukaryota</taxon>
        <taxon>Viridiplantae</taxon>
        <taxon>Streptophyta</taxon>
        <taxon>Embryophyta</taxon>
        <taxon>Tracheophyta</taxon>
        <taxon>Spermatophyta</taxon>
        <taxon>Magnoliopsida</taxon>
        <taxon>eudicotyledons</taxon>
        <taxon>Gunneridae</taxon>
        <taxon>Pentapetalae</taxon>
        <taxon>rosids</taxon>
        <taxon>malvids</taxon>
        <taxon>Brassicales</taxon>
        <taxon>Brassicaceae</taxon>
        <taxon>Brassiceae</taxon>
        <taxon>Brassica</taxon>
    </lineage>
</organism>
<proteinExistence type="inferred from homology"/>
<feature type="compositionally biased region" description="Low complexity" evidence="9">
    <location>
        <begin position="519"/>
        <end position="528"/>
    </location>
</feature>
<dbReference type="SUPFAM" id="SSF103473">
    <property type="entry name" value="MFS general substrate transporter"/>
    <property type="match status" value="1"/>
</dbReference>
<evidence type="ECO:0000256" key="1">
    <source>
        <dbReference type="ARBA" id="ARBA00004141"/>
    </source>
</evidence>
<feature type="region of interest" description="Disordered" evidence="9">
    <location>
        <begin position="760"/>
        <end position="785"/>
    </location>
</feature>
<dbReference type="PROSITE" id="PS00217">
    <property type="entry name" value="SUGAR_TRANSPORT_2"/>
    <property type="match status" value="1"/>
</dbReference>
<name>A0A8S9I5A0_BRACR</name>
<evidence type="ECO:0000256" key="8">
    <source>
        <dbReference type="ARBA" id="ARBA00044504"/>
    </source>
</evidence>
<keyword evidence="3" id="KW-0592">Phosphate transport</keyword>
<dbReference type="FunFam" id="1.20.1250.20:FF:000175">
    <property type="entry name" value="Inorganic phosphate transporter 1-6"/>
    <property type="match status" value="1"/>
</dbReference>
<evidence type="ECO:0000256" key="5">
    <source>
        <dbReference type="ARBA" id="ARBA00022847"/>
    </source>
</evidence>
<protein>
    <recommendedName>
        <fullName evidence="11">Major facilitator superfamily (MFS) profile domain-containing protein</fullName>
    </recommendedName>
</protein>
<keyword evidence="6 10" id="KW-1133">Transmembrane helix</keyword>
<feature type="transmembrane region" description="Helical" evidence="10">
    <location>
        <begin position="591"/>
        <end position="613"/>
    </location>
</feature>
<dbReference type="InterPro" id="IPR020846">
    <property type="entry name" value="MFS_dom"/>
</dbReference>
<keyword evidence="4 10" id="KW-0812">Transmembrane</keyword>
<gene>
    <name evidence="12" type="ORF">F2Q70_00016231</name>
</gene>
<evidence type="ECO:0000256" key="6">
    <source>
        <dbReference type="ARBA" id="ARBA00022989"/>
    </source>
</evidence>
<feature type="transmembrane region" description="Helical" evidence="10">
    <location>
        <begin position="625"/>
        <end position="643"/>
    </location>
</feature>
<dbReference type="CDD" id="cd17364">
    <property type="entry name" value="MFS_PhT"/>
    <property type="match status" value="1"/>
</dbReference>
<feature type="transmembrane region" description="Helical" evidence="10">
    <location>
        <begin position="546"/>
        <end position="571"/>
    </location>
</feature>
<comment type="similarity">
    <text evidence="8">Belongs to the major facilitator superfamily. Phosphate:H(+) symporter (TC 2.A.1.9) family.</text>
</comment>
<evidence type="ECO:0000256" key="7">
    <source>
        <dbReference type="ARBA" id="ARBA00023136"/>
    </source>
</evidence>
<dbReference type="GO" id="GO:0015293">
    <property type="term" value="F:symporter activity"/>
    <property type="evidence" value="ECO:0007669"/>
    <property type="project" value="UniProtKB-KW"/>
</dbReference>
<comment type="subcellular location">
    <subcellularLocation>
        <location evidence="1">Membrane</location>
        <topology evidence="1">Multi-pass membrane protein</topology>
    </subcellularLocation>
</comment>
<feature type="compositionally biased region" description="Polar residues" evidence="9">
    <location>
        <begin position="768"/>
        <end position="779"/>
    </location>
</feature>
<feature type="domain" description="Major facilitator superfamily (MFS) profile" evidence="11">
    <location>
        <begin position="269"/>
        <end position="755"/>
    </location>
</feature>
<dbReference type="GO" id="GO:0006817">
    <property type="term" value="P:phosphate ion transport"/>
    <property type="evidence" value="ECO:0007669"/>
    <property type="project" value="UniProtKB-KW"/>
</dbReference>
<evidence type="ECO:0000256" key="10">
    <source>
        <dbReference type="SAM" id="Phobius"/>
    </source>
</evidence>
<dbReference type="InterPro" id="IPR005829">
    <property type="entry name" value="Sugar_transporter_CS"/>
</dbReference>
<evidence type="ECO:0000256" key="9">
    <source>
        <dbReference type="SAM" id="MobiDB-lite"/>
    </source>
</evidence>
<evidence type="ECO:0000256" key="3">
    <source>
        <dbReference type="ARBA" id="ARBA00022592"/>
    </source>
</evidence>
<comment type="caution">
    <text evidence="12">The sequence shown here is derived from an EMBL/GenBank/DDBJ whole genome shotgun (WGS) entry which is preliminary data.</text>
</comment>
<evidence type="ECO:0000256" key="2">
    <source>
        <dbReference type="ARBA" id="ARBA00022448"/>
    </source>
</evidence>
<dbReference type="InterPro" id="IPR036259">
    <property type="entry name" value="MFS_trans_sf"/>
</dbReference>
<feature type="transmembrane region" description="Helical" evidence="10">
    <location>
        <begin position="403"/>
        <end position="426"/>
    </location>
</feature>
<dbReference type="GO" id="GO:0016020">
    <property type="term" value="C:membrane"/>
    <property type="evidence" value="ECO:0007669"/>
    <property type="project" value="UniProtKB-SubCell"/>
</dbReference>
<evidence type="ECO:0000259" key="11">
    <source>
        <dbReference type="PROSITE" id="PS50850"/>
    </source>
</evidence>
<keyword evidence="5" id="KW-0769">Symport</keyword>
<feature type="transmembrane region" description="Helical" evidence="10">
    <location>
        <begin position="370"/>
        <end position="391"/>
    </location>
</feature>
<dbReference type="Pfam" id="PF00083">
    <property type="entry name" value="Sugar_tr"/>
    <property type="match status" value="1"/>
</dbReference>
<dbReference type="AlphaFoldDB" id="A0A8S9I5A0"/>
<dbReference type="PANTHER" id="PTHR24064">
    <property type="entry name" value="SOLUTE CARRIER FAMILY 22 MEMBER"/>
    <property type="match status" value="1"/>
</dbReference>
<feature type="transmembrane region" description="Helical" evidence="10">
    <location>
        <begin position="339"/>
        <end position="358"/>
    </location>
</feature>
<dbReference type="PROSITE" id="PS50850">
    <property type="entry name" value="MFS"/>
    <property type="match status" value="1"/>
</dbReference>
<feature type="transmembrane region" description="Helical" evidence="10">
    <location>
        <begin position="689"/>
        <end position="711"/>
    </location>
</feature>
<feature type="transmembrane region" description="Helical" evidence="10">
    <location>
        <begin position="731"/>
        <end position="750"/>
    </location>
</feature>